<keyword evidence="3" id="KW-1185">Reference proteome</keyword>
<keyword evidence="1" id="KW-0175">Coiled coil</keyword>
<sequence>MSSTKIEELEEVLRIIQESEKETALELEEKLRSLEERQSEAIVKFYEDLQRLENEEIASKTAIEKIRREFASRFDLLLVEKGSDQGAEIKEIATELPPGKISAIPVRKWDGEEKIVFLHIGKAGGTSFDGMMGKALKGRSKYVGGLHFDWTYVEERYPSGEVVTMLREPVSRAISHFHFMKKLSWTKGMAIRQQSIDQFLDDPVSMMHNRGCWQDGQAAVSWFTGTHVGNWVKKGRSAETNGEILERKAFNYQQELLETADKIDGMFWFGILEDLDRSLELLAFQLKLPFGSLSLPKSNSNKAPAAKPSEESMEKLQSLMPQDLWVYKYAKRVFQARWEYYKTGSFKPPNRPPFPKVNCLSTRFILKCTGGPYQGPRQSWTQ</sequence>
<dbReference type="PANTHER" id="PTHR32301">
    <property type="entry name" value="COUNTIN RECEPTOR CNR3-RELATED"/>
    <property type="match status" value="1"/>
</dbReference>
<protein>
    <submittedName>
        <fullName evidence="2">Oidioi.mRNA.OKI2018_I69.XSR.g16697.t1.cds</fullName>
    </submittedName>
</protein>
<accession>A0ABN7SGY6</accession>
<reference evidence="2 3" key="1">
    <citation type="submission" date="2021-04" db="EMBL/GenBank/DDBJ databases">
        <authorList>
            <person name="Bliznina A."/>
        </authorList>
    </citation>
    <scope>NUCLEOTIDE SEQUENCE [LARGE SCALE GENOMIC DNA]</scope>
</reference>
<dbReference type="Gene3D" id="3.40.50.300">
    <property type="entry name" value="P-loop containing nucleotide triphosphate hydrolases"/>
    <property type="match status" value="1"/>
</dbReference>
<gene>
    <name evidence="2" type="ORF">OKIOD_LOCUS8255</name>
</gene>
<feature type="coiled-coil region" evidence="1">
    <location>
        <begin position="6"/>
        <end position="69"/>
    </location>
</feature>
<evidence type="ECO:0000313" key="2">
    <source>
        <dbReference type="EMBL" id="CAG5099810.1"/>
    </source>
</evidence>
<dbReference type="InterPro" id="IPR053259">
    <property type="entry name" value="Golvesin-related_Golgi"/>
</dbReference>
<dbReference type="InterPro" id="IPR027417">
    <property type="entry name" value="P-loop_NTPase"/>
</dbReference>
<dbReference type="SUPFAM" id="SSF52540">
    <property type="entry name" value="P-loop containing nucleoside triphosphate hydrolases"/>
    <property type="match status" value="1"/>
</dbReference>
<dbReference type="Proteomes" id="UP001158576">
    <property type="component" value="Chromosome XSR"/>
</dbReference>
<proteinExistence type="predicted"/>
<dbReference type="PANTHER" id="PTHR32301:SF6">
    <property type="entry name" value="GOLVESIN-RELATED"/>
    <property type="match status" value="1"/>
</dbReference>
<evidence type="ECO:0000256" key="1">
    <source>
        <dbReference type="SAM" id="Coils"/>
    </source>
</evidence>
<evidence type="ECO:0000313" key="3">
    <source>
        <dbReference type="Proteomes" id="UP001158576"/>
    </source>
</evidence>
<dbReference type="EMBL" id="OU015569">
    <property type="protein sequence ID" value="CAG5099810.1"/>
    <property type="molecule type" value="Genomic_DNA"/>
</dbReference>
<organism evidence="2 3">
    <name type="scientific">Oikopleura dioica</name>
    <name type="common">Tunicate</name>
    <dbReference type="NCBI Taxonomy" id="34765"/>
    <lineage>
        <taxon>Eukaryota</taxon>
        <taxon>Metazoa</taxon>
        <taxon>Chordata</taxon>
        <taxon>Tunicata</taxon>
        <taxon>Appendicularia</taxon>
        <taxon>Copelata</taxon>
        <taxon>Oikopleuridae</taxon>
        <taxon>Oikopleura</taxon>
    </lineage>
</organism>
<name>A0ABN7SGY6_OIKDI</name>